<feature type="transmembrane region" description="Helical" evidence="1">
    <location>
        <begin position="262"/>
        <end position="281"/>
    </location>
</feature>
<feature type="transmembrane region" description="Helical" evidence="1">
    <location>
        <begin position="333"/>
        <end position="354"/>
    </location>
</feature>
<feature type="transmembrane region" description="Helical" evidence="1">
    <location>
        <begin position="163"/>
        <end position="183"/>
    </location>
</feature>
<evidence type="ECO:0000259" key="2">
    <source>
        <dbReference type="Pfam" id="PF01757"/>
    </source>
</evidence>
<feature type="transmembrane region" description="Helical" evidence="1">
    <location>
        <begin position="212"/>
        <end position="231"/>
    </location>
</feature>
<feature type="transmembrane region" description="Helical" evidence="1">
    <location>
        <begin position="190"/>
        <end position="206"/>
    </location>
</feature>
<organism evidence="3 4">
    <name type="scientific">Pedobacter psychrodurus</name>
    <dbReference type="NCBI Taxonomy" id="2530456"/>
    <lineage>
        <taxon>Bacteria</taxon>
        <taxon>Pseudomonadati</taxon>
        <taxon>Bacteroidota</taxon>
        <taxon>Sphingobacteriia</taxon>
        <taxon>Sphingobacteriales</taxon>
        <taxon>Sphingobacteriaceae</taxon>
        <taxon>Pedobacter</taxon>
    </lineage>
</organism>
<sequence length="365" mass="43252">MRYQDLNRLKNNLKVLDGLRGLSAIYVLIHHARLTLTQPYFNGLSKHPEQYQWYDKLMVYFFSLFKFGHEAVIIFFVLSGFLIHFRYAGAQYSFSEFKLKQYLKKRIIRIYPTLIVSFIVCFLTDYIIRITTGDSYPLSQYSLSRFLFNFFLVPESPLWGSNYPVWSLKHEWFFYLMYPLLLWSYHQQRIMPLLLSIALFAAYLFGYKIDYIGAAAYTLSIWLLGAVMATVYHQNERLFNYIPILIVFCVAYPFIARINSNYPWLDLCFGLITTGFIALMIKRNKSLLAKALSSLAWLGTFSYSLYLLHFPILLLFKALAIHYAKNKELPYHLWYVTGSIMIIIPIVYLIYYYTDRIALNYKKRI</sequence>
<evidence type="ECO:0000313" key="4">
    <source>
        <dbReference type="Proteomes" id="UP000293925"/>
    </source>
</evidence>
<accession>A0A4R0Q391</accession>
<dbReference type="PANTHER" id="PTHR23028">
    <property type="entry name" value="ACETYLTRANSFERASE"/>
    <property type="match status" value="1"/>
</dbReference>
<dbReference type="GO" id="GO:0000271">
    <property type="term" value="P:polysaccharide biosynthetic process"/>
    <property type="evidence" value="ECO:0007669"/>
    <property type="project" value="TreeGrafter"/>
</dbReference>
<comment type="caution">
    <text evidence="3">The sequence shown here is derived from an EMBL/GenBank/DDBJ whole genome shotgun (WGS) entry which is preliminary data.</text>
</comment>
<dbReference type="InterPro" id="IPR050879">
    <property type="entry name" value="Acyltransferase_3"/>
</dbReference>
<proteinExistence type="predicted"/>
<feature type="transmembrane region" description="Helical" evidence="1">
    <location>
        <begin position="301"/>
        <end position="321"/>
    </location>
</feature>
<keyword evidence="1" id="KW-0812">Transmembrane</keyword>
<keyword evidence="3" id="KW-0012">Acyltransferase</keyword>
<evidence type="ECO:0000256" key="1">
    <source>
        <dbReference type="SAM" id="Phobius"/>
    </source>
</evidence>
<feature type="transmembrane region" description="Helical" evidence="1">
    <location>
        <begin position="61"/>
        <end position="87"/>
    </location>
</feature>
<protein>
    <submittedName>
        <fullName evidence="3">Acyltransferase</fullName>
    </submittedName>
</protein>
<dbReference type="GO" id="GO:0016020">
    <property type="term" value="C:membrane"/>
    <property type="evidence" value="ECO:0007669"/>
    <property type="project" value="TreeGrafter"/>
</dbReference>
<name>A0A4R0Q391_9SPHI</name>
<keyword evidence="4" id="KW-1185">Reference proteome</keyword>
<keyword evidence="1" id="KW-0472">Membrane</keyword>
<dbReference type="OrthoDB" id="9796461at2"/>
<feature type="transmembrane region" description="Helical" evidence="1">
    <location>
        <begin position="238"/>
        <end position="256"/>
    </location>
</feature>
<feature type="transmembrane region" description="Helical" evidence="1">
    <location>
        <begin position="108"/>
        <end position="128"/>
    </location>
</feature>
<dbReference type="InterPro" id="IPR002656">
    <property type="entry name" value="Acyl_transf_3_dom"/>
</dbReference>
<dbReference type="Pfam" id="PF01757">
    <property type="entry name" value="Acyl_transf_3"/>
    <property type="match status" value="1"/>
</dbReference>
<dbReference type="AlphaFoldDB" id="A0A4R0Q391"/>
<feature type="domain" description="Acyltransferase 3" evidence="2">
    <location>
        <begin position="16"/>
        <end position="349"/>
    </location>
</feature>
<dbReference type="GO" id="GO:0016747">
    <property type="term" value="F:acyltransferase activity, transferring groups other than amino-acyl groups"/>
    <property type="evidence" value="ECO:0007669"/>
    <property type="project" value="InterPro"/>
</dbReference>
<dbReference type="EMBL" id="SJSO01000002">
    <property type="protein sequence ID" value="TCD28944.1"/>
    <property type="molecule type" value="Genomic_DNA"/>
</dbReference>
<gene>
    <name evidence="3" type="ORF">EZ456_01940</name>
</gene>
<keyword evidence="3" id="KW-0808">Transferase</keyword>
<evidence type="ECO:0000313" key="3">
    <source>
        <dbReference type="EMBL" id="TCD28944.1"/>
    </source>
</evidence>
<reference evidence="3 4" key="1">
    <citation type="submission" date="2019-02" db="EMBL/GenBank/DDBJ databases">
        <title>Pedobacter sp. RP-3-21 sp. nov., isolated from Arctic soil.</title>
        <authorList>
            <person name="Dahal R.H."/>
        </authorList>
    </citation>
    <scope>NUCLEOTIDE SEQUENCE [LARGE SCALE GENOMIC DNA]</scope>
    <source>
        <strain evidence="3 4">RP-3-21</strain>
    </source>
</reference>
<dbReference type="PANTHER" id="PTHR23028:SF131">
    <property type="entry name" value="BLR2367 PROTEIN"/>
    <property type="match status" value="1"/>
</dbReference>
<dbReference type="Proteomes" id="UP000293925">
    <property type="component" value="Unassembled WGS sequence"/>
</dbReference>
<keyword evidence="1" id="KW-1133">Transmembrane helix</keyword>